<feature type="domain" description="HTH gntR-type" evidence="4">
    <location>
        <begin position="3"/>
        <end position="71"/>
    </location>
</feature>
<evidence type="ECO:0000259" key="4">
    <source>
        <dbReference type="PROSITE" id="PS50949"/>
    </source>
</evidence>
<dbReference type="Gene3D" id="3.40.50.2300">
    <property type="match status" value="2"/>
</dbReference>
<evidence type="ECO:0000256" key="1">
    <source>
        <dbReference type="ARBA" id="ARBA00023015"/>
    </source>
</evidence>
<evidence type="ECO:0000313" key="6">
    <source>
        <dbReference type="Proteomes" id="UP000886800"/>
    </source>
</evidence>
<comment type="caution">
    <text evidence="5">The sequence shown here is derived from an EMBL/GenBank/DDBJ whole genome shotgun (WGS) entry which is preliminary data.</text>
</comment>
<reference evidence="5" key="1">
    <citation type="journal article" date="2021" name="PeerJ">
        <title>Extensive microbial diversity within the chicken gut microbiome revealed by metagenomics and culture.</title>
        <authorList>
            <person name="Gilroy R."/>
            <person name="Ravi A."/>
            <person name="Getino M."/>
            <person name="Pursley I."/>
            <person name="Horton D.L."/>
            <person name="Alikhan N.F."/>
            <person name="Baker D."/>
            <person name="Gharbi K."/>
            <person name="Hall N."/>
            <person name="Watson M."/>
            <person name="Adriaenssens E.M."/>
            <person name="Foster-Nyarko E."/>
            <person name="Jarju S."/>
            <person name="Secka A."/>
            <person name="Antonio M."/>
            <person name="Oren A."/>
            <person name="Chaudhuri R.R."/>
            <person name="La Ragione R."/>
            <person name="Hildebrand F."/>
            <person name="Pallen M.J."/>
        </authorList>
    </citation>
    <scope>NUCLEOTIDE SEQUENCE</scope>
    <source>
        <strain evidence="5">CHK188-5543</strain>
    </source>
</reference>
<accession>A0A9D1WQZ0</accession>
<dbReference type="PANTHER" id="PTHR30146:SF150">
    <property type="entry name" value="ARABINOSE METABOLISM TRANSCRIPTIONAL REPRESSOR"/>
    <property type="match status" value="1"/>
</dbReference>
<keyword evidence="3" id="KW-0804">Transcription</keyword>
<evidence type="ECO:0000256" key="2">
    <source>
        <dbReference type="ARBA" id="ARBA00023125"/>
    </source>
</evidence>
<dbReference type="PANTHER" id="PTHR30146">
    <property type="entry name" value="LACI-RELATED TRANSCRIPTIONAL REPRESSOR"/>
    <property type="match status" value="1"/>
</dbReference>
<dbReference type="Gene3D" id="1.10.10.10">
    <property type="entry name" value="Winged helix-like DNA-binding domain superfamily/Winged helix DNA-binding domain"/>
    <property type="match status" value="1"/>
</dbReference>
<evidence type="ECO:0000256" key="3">
    <source>
        <dbReference type="ARBA" id="ARBA00023163"/>
    </source>
</evidence>
<dbReference type="SUPFAM" id="SSF46785">
    <property type="entry name" value="Winged helix' DNA-binding domain"/>
    <property type="match status" value="1"/>
</dbReference>
<dbReference type="CDD" id="cd01541">
    <property type="entry name" value="PBP1_AraR"/>
    <property type="match status" value="1"/>
</dbReference>
<dbReference type="PROSITE" id="PS50949">
    <property type="entry name" value="HTH_GNTR"/>
    <property type="match status" value="1"/>
</dbReference>
<name>A0A9D1WQZ0_9FIRM</name>
<dbReference type="AlphaFoldDB" id="A0A9D1WQZ0"/>
<dbReference type="EMBL" id="DXES01000110">
    <property type="protein sequence ID" value="HIX65567.1"/>
    <property type="molecule type" value="Genomic_DNA"/>
</dbReference>
<proteinExistence type="predicted"/>
<keyword evidence="1" id="KW-0805">Transcription regulation</keyword>
<dbReference type="GO" id="GO:0003700">
    <property type="term" value="F:DNA-binding transcription factor activity"/>
    <property type="evidence" value="ECO:0007669"/>
    <property type="project" value="InterPro"/>
</dbReference>
<reference evidence="5" key="2">
    <citation type="submission" date="2021-04" db="EMBL/GenBank/DDBJ databases">
        <authorList>
            <person name="Gilroy R."/>
        </authorList>
    </citation>
    <scope>NUCLEOTIDE SEQUENCE</scope>
    <source>
        <strain evidence="5">CHK188-5543</strain>
    </source>
</reference>
<sequence length="358" mass="40454">MSEHKYLQLAALLREQIQEGIYAKGARLPGELTLARQERCSRQTVRQAIGLLEEEGLLCRRQGSGTYVRQSASRRSRTRNIAVVTTYIGEYIFPDILQEIEHTLSQNRYAALLFATHNRVDRERQVLTELLQKPVDGLIVEGTKTALPNPNIDLYRQFEGMGLPVVFLNGVYAELPEAVYVMADDCQGGRLACRDLLRRGCRRVAGIFKGDDLQGHRRYAGYTQALREAGLPVVDDRVLWYTTEDRVDLLEAAVPNLLRGCDGLVCYNDQVAYQVLEVARRRGVTPPRLASFDHSVFAQVSPTPFLSLYSPKEELGRQAAEKLLQMLRGRRESSVLLPWRLEEEPSPENTADNSPARL</sequence>
<dbReference type="Proteomes" id="UP000886800">
    <property type="component" value="Unassembled WGS sequence"/>
</dbReference>
<keyword evidence="2" id="KW-0238">DNA-binding</keyword>
<dbReference type="Pfam" id="PF00532">
    <property type="entry name" value="Peripla_BP_1"/>
    <property type="match status" value="1"/>
</dbReference>
<dbReference type="InterPro" id="IPR028082">
    <property type="entry name" value="Peripla_BP_I"/>
</dbReference>
<dbReference type="SUPFAM" id="SSF53822">
    <property type="entry name" value="Periplasmic binding protein-like I"/>
    <property type="match status" value="1"/>
</dbReference>
<protein>
    <submittedName>
        <fullName evidence="5">GntR family transcriptional regulator</fullName>
    </submittedName>
</protein>
<dbReference type="GO" id="GO:0000976">
    <property type="term" value="F:transcription cis-regulatory region binding"/>
    <property type="evidence" value="ECO:0007669"/>
    <property type="project" value="TreeGrafter"/>
</dbReference>
<organism evidence="5 6">
    <name type="scientific">Candidatus Anaerotruncus excrementipullorum</name>
    <dbReference type="NCBI Taxonomy" id="2838465"/>
    <lineage>
        <taxon>Bacteria</taxon>
        <taxon>Bacillati</taxon>
        <taxon>Bacillota</taxon>
        <taxon>Clostridia</taxon>
        <taxon>Eubacteriales</taxon>
        <taxon>Oscillospiraceae</taxon>
        <taxon>Anaerotruncus</taxon>
    </lineage>
</organism>
<dbReference type="Pfam" id="PF00392">
    <property type="entry name" value="GntR"/>
    <property type="match status" value="1"/>
</dbReference>
<dbReference type="CDD" id="cd07377">
    <property type="entry name" value="WHTH_GntR"/>
    <property type="match status" value="1"/>
</dbReference>
<gene>
    <name evidence="5" type="ORF">H9736_04890</name>
</gene>
<dbReference type="SMART" id="SM00345">
    <property type="entry name" value="HTH_GNTR"/>
    <property type="match status" value="1"/>
</dbReference>
<dbReference type="PRINTS" id="PR00035">
    <property type="entry name" value="HTHGNTR"/>
</dbReference>
<dbReference type="InterPro" id="IPR001761">
    <property type="entry name" value="Peripla_BP/Lac1_sug-bd_dom"/>
</dbReference>
<evidence type="ECO:0000313" key="5">
    <source>
        <dbReference type="EMBL" id="HIX65567.1"/>
    </source>
</evidence>
<dbReference type="InterPro" id="IPR036388">
    <property type="entry name" value="WH-like_DNA-bd_sf"/>
</dbReference>
<dbReference type="InterPro" id="IPR036390">
    <property type="entry name" value="WH_DNA-bd_sf"/>
</dbReference>
<dbReference type="InterPro" id="IPR000524">
    <property type="entry name" value="Tscrpt_reg_HTH_GntR"/>
</dbReference>
<dbReference type="InterPro" id="IPR033532">
    <property type="entry name" value="AraR_ligand_bind_dom"/>
</dbReference>